<feature type="region of interest" description="Disordered" evidence="1">
    <location>
        <begin position="1"/>
        <end position="79"/>
    </location>
</feature>
<feature type="compositionally biased region" description="Basic and acidic residues" evidence="1">
    <location>
        <begin position="70"/>
        <end position="79"/>
    </location>
</feature>
<dbReference type="EMBL" id="JABAYA010000119">
    <property type="protein sequence ID" value="KAF7724450.1"/>
    <property type="molecule type" value="Genomic_DNA"/>
</dbReference>
<organism evidence="4 5">
    <name type="scientific">Apophysomyces ossiformis</name>
    <dbReference type="NCBI Taxonomy" id="679940"/>
    <lineage>
        <taxon>Eukaryota</taxon>
        <taxon>Fungi</taxon>
        <taxon>Fungi incertae sedis</taxon>
        <taxon>Mucoromycota</taxon>
        <taxon>Mucoromycotina</taxon>
        <taxon>Mucoromycetes</taxon>
        <taxon>Mucorales</taxon>
        <taxon>Mucorineae</taxon>
        <taxon>Mucoraceae</taxon>
        <taxon>Apophysomyces</taxon>
    </lineage>
</organism>
<dbReference type="Proteomes" id="UP000605846">
    <property type="component" value="Unassembled WGS sequence"/>
</dbReference>
<keyword evidence="5" id="KW-1185">Reference proteome</keyword>
<evidence type="ECO:0000256" key="1">
    <source>
        <dbReference type="SAM" id="MobiDB-lite"/>
    </source>
</evidence>
<dbReference type="SUPFAM" id="SSF46689">
    <property type="entry name" value="Homeodomain-like"/>
    <property type="match status" value="1"/>
</dbReference>
<dbReference type="Gene3D" id="1.10.10.60">
    <property type="entry name" value="Homeodomain-like"/>
    <property type="match status" value="1"/>
</dbReference>
<dbReference type="CDD" id="cd00167">
    <property type="entry name" value="SANT"/>
    <property type="match status" value="1"/>
</dbReference>
<evidence type="ECO:0000259" key="2">
    <source>
        <dbReference type="PROSITE" id="PS50090"/>
    </source>
</evidence>
<dbReference type="OrthoDB" id="2287338at2759"/>
<proteinExistence type="predicted"/>
<name>A0A8H7BPN0_9FUNG</name>
<dbReference type="PROSITE" id="PS51294">
    <property type="entry name" value="HTH_MYB"/>
    <property type="match status" value="1"/>
</dbReference>
<sequence>MYHEETNINPDANHNSKEWNDKNNGNPWRPPTPPRDNNHRTSSGMERDRPSTFLPPSPPLNGLEINSSDSLEKKKHDHKSWTLKDDKILLHHVLSRLHGGRWQEAETKLGGRHTARQCAERWQHLKKLLLKGIDKTGTQGWVK</sequence>
<dbReference type="PROSITE" id="PS50090">
    <property type="entry name" value="MYB_LIKE"/>
    <property type="match status" value="1"/>
</dbReference>
<dbReference type="InterPro" id="IPR009057">
    <property type="entry name" value="Homeodomain-like_sf"/>
</dbReference>
<evidence type="ECO:0000259" key="3">
    <source>
        <dbReference type="PROSITE" id="PS51294"/>
    </source>
</evidence>
<evidence type="ECO:0000313" key="5">
    <source>
        <dbReference type="Proteomes" id="UP000605846"/>
    </source>
</evidence>
<reference evidence="4" key="1">
    <citation type="submission" date="2020-01" db="EMBL/GenBank/DDBJ databases">
        <title>Genome Sequencing of Three Apophysomyces-Like Fungal Strains Confirms a Novel Fungal Genus in the Mucoromycota with divergent Burkholderia-like Endosymbiotic Bacteria.</title>
        <authorList>
            <person name="Stajich J.E."/>
            <person name="Macias A.M."/>
            <person name="Carter-House D."/>
            <person name="Lovett B."/>
            <person name="Kasson L.R."/>
            <person name="Berry K."/>
            <person name="Grigoriev I."/>
            <person name="Chang Y."/>
            <person name="Spatafora J."/>
            <person name="Kasson M.T."/>
        </authorList>
    </citation>
    <scope>NUCLEOTIDE SEQUENCE</scope>
    <source>
        <strain evidence="4">NRRL A-21654</strain>
    </source>
</reference>
<feature type="domain" description="HTH myb-type" evidence="3">
    <location>
        <begin position="73"/>
        <end position="130"/>
    </location>
</feature>
<dbReference type="AlphaFoldDB" id="A0A8H7BPN0"/>
<gene>
    <name evidence="4" type="ORF">EC973_000959</name>
</gene>
<evidence type="ECO:0000313" key="4">
    <source>
        <dbReference type="EMBL" id="KAF7724450.1"/>
    </source>
</evidence>
<evidence type="ECO:0008006" key="6">
    <source>
        <dbReference type="Google" id="ProtNLM"/>
    </source>
</evidence>
<protein>
    <recommendedName>
        <fullName evidence="6">Myb-like domain-containing protein</fullName>
    </recommendedName>
</protein>
<comment type="caution">
    <text evidence="4">The sequence shown here is derived from an EMBL/GenBank/DDBJ whole genome shotgun (WGS) entry which is preliminary data.</text>
</comment>
<dbReference type="InterPro" id="IPR001005">
    <property type="entry name" value="SANT/Myb"/>
</dbReference>
<feature type="domain" description="Myb-like" evidence="2">
    <location>
        <begin position="73"/>
        <end position="126"/>
    </location>
</feature>
<accession>A0A8H7BPN0</accession>
<dbReference type="InterPro" id="IPR017930">
    <property type="entry name" value="Myb_dom"/>
</dbReference>